<feature type="region of interest" description="Disordered" evidence="1">
    <location>
        <begin position="1"/>
        <end position="80"/>
    </location>
</feature>
<feature type="compositionally biased region" description="Low complexity" evidence="1">
    <location>
        <begin position="16"/>
        <end position="28"/>
    </location>
</feature>
<proteinExistence type="predicted"/>
<name>A0ABR1KWD6_9PEZI</name>
<evidence type="ECO:0000313" key="3">
    <source>
        <dbReference type="Proteomes" id="UP001363622"/>
    </source>
</evidence>
<organism evidence="2 3">
    <name type="scientific">Phyllosticta citriasiana</name>
    <dbReference type="NCBI Taxonomy" id="595635"/>
    <lineage>
        <taxon>Eukaryota</taxon>
        <taxon>Fungi</taxon>
        <taxon>Dikarya</taxon>
        <taxon>Ascomycota</taxon>
        <taxon>Pezizomycotina</taxon>
        <taxon>Dothideomycetes</taxon>
        <taxon>Dothideomycetes incertae sedis</taxon>
        <taxon>Botryosphaeriales</taxon>
        <taxon>Phyllostictaceae</taxon>
        <taxon>Phyllosticta</taxon>
    </lineage>
</organism>
<feature type="compositionally biased region" description="Basic and acidic residues" evidence="1">
    <location>
        <begin position="53"/>
        <end position="70"/>
    </location>
</feature>
<protein>
    <submittedName>
        <fullName evidence="2">Uncharacterized protein</fullName>
    </submittedName>
</protein>
<accession>A0ABR1KWD6</accession>
<evidence type="ECO:0000313" key="2">
    <source>
        <dbReference type="EMBL" id="KAK7521511.1"/>
    </source>
</evidence>
<reference evidence="2 3" key="1">
    <citation type="submission" date="2024-04" db="EMBL/GenBank/DDBJ databases">
        <title>Phyllosticta paracitricarpa is synonymous to the EU quarantine fungus P. citricarpa based on phylogenomic analyses.</title>
        <authorList>
            <consortium name="Lawrence Berkeley National Laboratory"/>
            <person name="Van Ingen-Buijs V.A."/>
            <person name="Van Westerhoven A.C."/>
            <person name="Haridas S."/>
            <person name="Skiadas P."/>
            <person name="Martin F."/>
            <person name="Groenewald J.Z."/>
            <person name="Crous P.W."/>
            <person name="Seidl M.F."/>
        </authorList>
    </citation>
    <scope>NUCLEOTIDE SEQUENCE [LARGE SCALE GENOMIC DNA]</scope>
    <source>
        <strain evidence="2 3">CBS 123371</strain>
    </source>
</reference>
<dbReference type="Proteomes" id="UP001363622">
    <property type="component" value="Unassembled WGS sequence"/>
</dbReference>
<feature type="compositionally biased region" description="Basic and acidic residues" evidence="1">
    <location>
        <begin position="30"/>
        <end position="46"/>
    </location>
</feature>
<comment type="caution">
    <text evidence="2">The sequence shown here is derived from an EMBL/GenBank/DDBJ whole genome shotgun (WGS) entry which is preliminary data.</text>
</comment>
<gene>
    <name evidence="2" type="ORF">IWZ03DRAFT_411756</name>
</gene>
<sequence>MDALKDKLTGHGSGSGNTQNTGSTGGSSAQKEDYVDKGLASFEKKHGLPQNRDTNEKITDTARGAFEKVTGKNVPDKVSN</sequence>
<dbReference type="EMBL" id="JBBPHU010000002">
    <property type="protein sequence ID" value="KAK7521511.1"/>
    <property type="molecule type" value="Genomic_DNA"/>
</dbReference>
<evidence type="ECO:0000256" key="1">
    <source>
        <dbReference type="SAM" id="MobiDB-lite"/>
    </source>
</evidence>
<keyword evidence="3" id="KW-1185">Reference proteome</keyword>